<keyword evidence="10" id="KW-0472">Membrane</keyword>
<dbReference type="eggNOG" id="KOG0158">
    <property type="taxonomic scope" value="Eukaryota"/>
</dbReference>
<dbReference type="SUPFAM" id="SSF48264">
    <property type="entry name" value="Cytochrome P450"/>
    <property type="match status" value="1"/>
</dbReference>
<dbReference type="GO" id="GO:0004497">
    <property type="term" value="F:monooxygenase activity"/>
    <property type="evidence" value="ECO:0007669"/>
    <property type="project" value="UniProtKB-KW"/>
</dbReference>
<feature type="binding site" description="axial binding residue" evidence="8">
    <location>
        <position position="439"/>
    </location>
    <ligand>
        <name>heme</name>
        <dbReference type="ChEBI" id="CHEBI:30413"/>
    </ligand>
    <ligandPart>
        <name>Fe</name>
        <dbReference type="ChEBI" id="CHEBI:18248"/>
    </ligandPart>
</feature>
<evidence type="ECO:0000256" key="9">
    <source>
        <dbReference type="RuleBase" id="RU000461"/>
    </source>
</evidence>
<dbReference type="PANTHER" id="PTHR24305">
    <property type="entry name" value="CYTOCHROME P450"/>
    <property type="match status" value="1"/>
</dbReference>
<evidence type="ECO:0000313" key="12">
    <source>
        <dbReference type="Proteomes" id="UP000007796"/>
    </source>
</evidence>
<dbReference type="InterPro" id="IPR017972">
    <property type="entry name" value="Cyt_P450_CS"/>
</dbReference>
<evidence type="ECO:0000256" key="7">
    <source>
        <dbReference type="ARBA" id="ARBA00023033"/>
    </source>
</evidence>
<keyword evidence="10" id="KW-0812">Transmembrane</keyword>
<comment type="cofactor">
    <cofactor evidence="1 8">
        <name>heme</name>
        <dbReference type="ChEBI" id="CHEBI:30413"/>
    </cofactor>
</comment>
<keyword evidence="10" id="KW-1133">Transmembrane helix</keyword>
<feature type="transmembrane region" description="Helical" evidence="10">
    <location>
        <begin position="12"/>
        <end position="36"/>
    </location>
</feature>
<keyword evidence="3 8" id="KW-0349">Heme</keyword>
<dbReference type="PANTHER" id="PTHR24305:SF230">
    <property type="entry name" value="P450, PUTATIVE (EUROFUNG)-RELATED"/>
    <property type="match status" value="1"/>
</dbReference>
<dbReference type="EMBL" id="GL629788">
    <property type="protein sequence ID" value="EFX01803.1"/>
    <property type="molecule type" value="Genomic_DNA"/>
</dbReference>
<organism evidence="12">
    <name type="scientific">Grosmannia clavigera (strain kw1407 / UAMH 11150)</name>
    <name type="common">Blue stain fungus</name>
    <name type="synonym">Graphiocladiella clavigera</name>
    <dbReference type="NCBI Taxonomy" id="655863"/>
    <lineage>
        <taxon>Eukaryota</taxon>
        <taxon>Fungi</taxon>
        <taxon>Dikarya</taxon>
        <taxon>Ascomycota</taxon>
        <taxon>Pezizomycotina</taxon>
        <taxon>Sordariomycetes</taxon>
        <taxon>Sordariomycetidae</taxon>
        <taxon>Ophiostomatales</taxon>
        <taxon>Ophiostomataceae</taxon>
        <taxon>Leptographium</taxon>
    </lineage>
</organism>
<dbReference type="Pfam" id="PF00067">
    <property type="entry name" value="p450"/>
    <property type="match status" value="2"/>
</dbReference>
<dbReference type="InterPro" id="IPR050121">
    <property type="entry name" value="Cytochrome_P450_monoxygenase"/>
</dbReference>
<dbReference type="InterPro" id="IPR002401">
    <property type="entry name" value="Cyt_P450_E_grp-I"/>
</dbReference>
<dbReference type="GO" id="GO:0016705">
    <property type="term" value="F:oxidoreductase activity, acting on paired donors, with incorporation or reduction of molecular oxygen"/>
    <property type="evidence" value="ECO:0007669"/>
    <property type="project" value="InterPro"/>
</dbReference>
<dbReference type="OrthoDB" id="1470350at2759"/>
<reference evidence="11 12" key="1">
    <citation type="journal article" date="2011" name="Proc. Natl. Acad. Sci. U.S.A.">
        <title>Genome and transcriptome analyses of the mountain pine beetle-fungal symbiont Grosmannia clavigera, a lodgepole pine pathogen.</title>
        <authorList>
            <person name="DiGuistini S."/>
            <person name="Wang Y."/>
            <person name="Liao N.Y."/>
            <person name="Taylor G."/>
            <person name="Tanguay P."/>
            <person name="Feau N."/>
            <person name="Henrissat B."/>
            <person name="Chan S.K."/>
            <person name="Hesse-Orce U."/>
            <person name="Alamouti S.M."/>
            <person name="Tsui C.K.M."/>
            <person name="Docking R.T."/>
            <person name="Levasseur A."/>
            <person name="Haridas S."/>
            <person name="Robertson G."/>
            <person name="Birol I."/>
            <person name="Holt R.A."/>
            <person name="Marra M.A."/>
            <person name="Hamelin R.C."/>
            <person name="Hirst M."/>
            <person name="Jones S.J.M."/>
            <person name="Bohlmann J."/>
            <person name="Breuil C."/>
        </authorList>
    </citation>
    <scope>NUCLEOTIDE SEQUENCE [LARGE SCALE GENOMIC DNA]</scope>
    <source>
        <strain evidence="12">kw1407 / UAMH 11150</strain>
    </source>
</reference>
<evidence type="ECO:0000256" key="5">
    <source>
        <dbReference type="ARBA" id="ARBA00023002"/>
    </source>
</evidence>
<dbReference type="HOGENOM" id="CLU_001570_14_11_1"/>
<keyword evidence="5 9" id="KW-0560">Oxidoreductase</keyword>
<dbReference type="InterPro" id="IPR036396">
    <property type="entry name" value="Cyt_P450_sf"/>
</dbReference>
<evidence type="ECO:0000256" key="10">
    <source>
        <dbReference type="SAM" id="Phobius"/>
    </source>
</evidence>
<dbReference type="PROSITE" id="PS00086">
    <property type="entry name" value="CYTOCHROME_P450"/>
    <property type="match status" value="1"/>
</dbReference>
<evidence type="ECO:0000256" key="3">
    <source>
        <dbReference type="ARBA" id="ARBA00022617"/>
    </source>
</evidence>
<keyword evidence="12" id="KW-1185">Reference proteome</keyword>
<dbReference type="STRING" id="655863.F0XKG0"/>
<evidence type="ECO:0000256" key="1">
    <source>
        <dbReference type="ARBA" id="ARBA00001971"/>
    </source>
</evidence>
<keyword evidence="7 9" id="KW-0503">Monooxygenase</keyword>
<dbReference type="CDD" id="cd11058">
    <property type="entry name" value="CYP60B-like"/>
    <property type="match status" value="1"/>
</dbReference>
<dbReference type="Gene3D" id="1.10.630.10">
    <property type="entry name" value="Cytochrome P450"/>
    <property type="match status" value="1"/>
</dbReference>
<comment type="similarity">
    <text evidence="2 9">Belongs to the cytochrome P450 family.</text>
</comment>
<evidence type="ECO:0000256" key="4">
    <source>
        <dbReference type="ARBA" id="ARBA00022723"/>
    </source>
</evidence>
<dbReference type="Proteomes" id="UP000007796">
    <property type="component" value="Unassembled WGS sequence"/>
</dbReference>
<sequence length="496" mass="56095">MMEAPRYTNYDFGIIAGAAIGMAFLLASGSIVYNLFLHPLRKYPGPILYRATKLAFALRLVRGNLPHHVLAWHTKYGPVVRIAPDQLAFSDPEAWKDIYGHRTDPLAGKEEMPKLDLFFRTPGIPVSIVAESRANHTKLRRLMSHGFSERAMREQESLIVSYVQLLIRRLHEKCWTSTKDVTLSENDISDSTQTLKLQVQDMNTWYNWTTFDIIGDLAFGESFGCLDNAVYHPWITAIMDSIKTAGMFDALAFSQERVKRRMELQIERSDFLDGLIQKKQGQPLALACLTTNASLLVLAGSGTTATLLSGVTYLLLNNPQSMAKLAAEVRSSFSSEEEITLLSVNKLTYMLACLNEALRCYPPVVFGLPRVVPKGGSNIAGHFVPQGTVVACWQWAMNHMPENWEDPWKYSPERFLEDNPNTRDRLEAMQPFSVGPRNCLGRNLAYAEMRLILARIIFNFDLQLADPDFDWLKKSTAFILWKKPKLNVFLNPVRAA</sequence>
<dbReference type="GO" id="GO:0005506">
    <property type="term" value="F:iron ion binding"/>
    <property type="evidence" value="ECO:0007669"/>
    <property type="project" value="InterPro"/>
</dbReference>
<gene>
    <name evidence="11" type="ORF">CMQ_8269</name>
</gene>
<dbReference type="RefSeq" id="XP_014171285.1">
    <property type="nucleotide sequence ID" value="XM_014315810.1"/>
</dbReference>
<evidence type="ECO:0000256" key="2">
    <source>
        <dbReference type="ARBA" id="ARBA00010617"/>
    </source>
</evidence>
<dbReference type="PRINTS" id="PR00385">
    <property type="entry name" value="P450"/>
</dbReference>
<dbReference type="GO" id="GO:0020037">
    <property type="term" value="F:heme binding"/>
    <property type="evidence" value="ECO:0007669"/>
    <property type="project" value="InterPro"/>
</dbReference>
<evidence type="ECO:0000256" key="6">
    <source>
        <dbReference type="ARBA" id="ARBA00023004"/>
    </source>
</evidence>
<accession>F0XKG0</accession>
<name>F0XKG0_GROCL</name>
<dbReference type="InterPro" id="IPR001128">
    <property type="entry name" value="Cyt_P450"/>
</dbReference>
<evidence type="ECO:0000313" key="11">
    <source>
        <dbReference type="EMBL" id="EFX01803.1"/>
    </source>
</evidence>
<protein>
    <submittedName>
        <fullName evidence="11">Cytochrome p450 monooxygenase</fullName>
    </submittedName>
</protein>
<proteinExistence type="inferred from homology"/>
<evidence type="ECO:0000256" key="8">
    <source>
        <dbReference type="PIRSR" id="PIRSR602401-1"/>
    </source>
</evidence>
<keyword evidence="4 8" id="KW-0479">Metal-binding</keyword>
<dbReference type="InParanoid" id="F0XKG0"/>
<dbReference type="PRINTS" id="PR00463">
    <property type="entry name" value="EP450I"/>
</dbReference>
<dbReference type="GeneID" id="25981905"/>
<keyword evidence="6 8" id="KW-0408">Iron</keyword>
<dbReference type="AlphaFoldDB" id="F0XKG0"/>